<dbReference type="Proteomes" id="UP000435910">
    <property type="component" value="Unassembled WGS sequence"/>
</dbReference>
<accession>A0A8B5Y9W5</accession>
<sequence>MGILKKIIIGFLLCHVILLTLLYFNLYIIGAFDEWNNTFIYAAIIFSYIPAMALIEYFVLSYMIRRLNLNFIIFVVLVSFLTALVNSIFVYFQSNEIYMASITAISTLIMSSFLSFMEKKEAH</sequence>
<dbReference type="AlphaFoldDB" id="A0A8B5Y9W5"/>
<protein>
    <submittedName>
        <fullName evidence="2">Uncharacterized protein</fullName>
    </submittedName>
</protein>
<evidence type="ECO:0000313" key="2">
    <source>
        <dbReference type="EMBL" id="TWL25293.1"/>
    </source>
</evidence>
<comment type="caution">
    <text evidence="2">The sequence shown here is derived from an EMBL/GenBank/DDBJ whole genome shotgun (WGS) entry which is preliminary data.</text>
</comment>
<feature type="transmembrane region" description="Helical" evidence="1">
    <location>
        <begin position="38"/>
        <end position="59"/>
    </location>
</feature>
<dbReference type="RefSeq" id="WP_050820946.1">
    <property type="nucleotide sequence ID" value="NZ_BOQW01000004.1"/>
</dbReference>
<evidence type="ECO:0000313" key="3">
    <source>
        <dbReference type="Proteomes" id="UP000435910"/>
    </source>
</evidence>
<keyword evidence="1" id="KW-0812">Transmembrane</keyword>
<feature type="transmembrane region" description="Helical" evidence="1">
    <location>
        <begin position="7"/>
        <end position="32"/>
    </location>
</feature>
<reference evidence="2 3" key="1">
    <citation type="submission" date="2019-06" db="EMBL/GenBank/DDBJ databases">
        <title>Genome sequence analysis of &gt;100 Bacillus licheniformis strains suggests intrinsic resistance to this species.</title>
        <authorList>
            <person name="Wels M."/>
            <person name="Siezen R.J."/>
            <person name="Johansen E."/>
            <person name="Stuer-Lauridsen B."/>
            <person name="Bjerre K."/>
            <person name="Nielsen B.K.K."/>
        </authorList>
    </citation>
    <scope>NUCLEOTIDE SEQUENCE [LARGE SCALE GENOMIC DNA]</scope>
    <source>
        <strain evidence="2 3">BAC-16736</strain>
    </source>
</reference>
<keyword evidence="1" id="KW-0472">Membrane</keyword>
<gene>
    <name evidence="2" type="ORF">CHCC16736_4176</name>
</gene>
<organism evidence="2 3">
    <name type="scientific">Bacillus licheniformis</name>
    <dbReference type="NCBI Taxonomy" id="1402"/>
    <lineage>
        <taxon>Bacteria</taxon>
        <taxon>Bacillati</taxon>
        <taxon>Bacillota</taxon>
        <taxon>Bacilli</taxon>
        <taxon>Bacillales</taxon>
        <taxon>Bacillaceae</taxon>
        <taxon>Bacillus</taxon>
    </lineage>
</organism>
<dbReference type="EMBL" id="NILC01000026">
    <property type="protein sequence ID" value="TWL25293.1"/>
    <property type="molecule type" value="Genomic_DNA"/>
</dbReference>
<name>A0A8B5Y9W5_BACLI</name>
<keyword evidence="1" id="KW-1133">Transmembrane helix</keyword>
<feature type="transmembrane region" description="Helical" evidence="1">
    <location>
        <begin position="71"/>
        <end position="91"/>
    </location>
</feature>
<evidence type="ECO:0000256" key="1">
    <source>
        <dbReference type="SAM" id="Phobius"/>
    </source>
</evidence>
<proteinExistence type="predicted"/>
<feature type="transmembrane region" description="Helical" evidence="1">
    <location>
        <begin position="97"/>
        <end position="117"/>
    </location>
</feature>